<keyword evidence="1" id="KW-0472">Membrane</keyword>
<sequence length="194" mass="22264">MDFFLWGHVKQNVYSTKPATIDEFKAAIERECVQKGVNRKWYGSLEGLEIHDECTHSLHKFKQEMITNVSKTHRIRSTSVIVNNRSSTSIALGATAIAATIAAVWWHRVQRKKIPTKWRRVGEISELIFYPLKSGRGFELEEAECTELGLRTTGNAPKEIQNLRDRQWDSETSQSVRNSSILIFWIVPTSITFV</sequence>
<protein>
    <submittedName>
        <fullName evidence="2">Uncharacterized protein</fullName>
    </submittedName>
</protein>
<accession>A0ABQ8T3F8</accession>
<reference evidence="2 3" key="1">
    <citation type="journal article" date="2022" name="Allergy">
        <title>Genome assembly and annotation of Periplaneta americana reveal a comprehensive cockroach allergen profile.</title>
        <authorList>
            <person name="Wang L."/>
            <person name="Xiong Q."/>
            <person name="Saelim N."/>
            <person name="Wang L."/>
            <person name="Nong W."/>
            <person name="Wan A.T."/>
            <person name="Shi M."/>
            <person name="Liu X."/>
            <person name="Cao Q."/>
            <person name="Hui J.H.L."/>
            <person name="Sookrung N."/>
            <person name="Leung T.F."/>
            <person name="Tungtrongchitr A."/>
            <person name="Tsui S.K.W."/>
        </authorList>
    </citation>
    <scope>NUCLEOTIDE SEQUENCE [LARGE SCALE GENOMIC DNA]</scope>
    <source>
        <strain evidence="2">PWHHKU_190912</strain>
    </source>
</reference>
<keyword evidence="1" id="KW-0812">Transmembrane</keyword>
<comment type="caution">
    <text evidence="2">The sequence shown here is derived from an EMBL/GenBank/DDBJ whole genome shotgun (WGS) entry which is preliminary data.</text>
</comment>
<evidence type="ECO:0000313" key="3">
    <source>
        <dbReference type="Proteomes" id="UP001148838"/>
    </source>
</evidence>
<name>A0ABQ8T3F8_PERAM</name>
<feature type="transmembrane region" description="Helical" evidence="1">
    <location>
        <begin position="90"/>
        <end position="109"/>
    </location>
</feature>
<dbReference type="EMBL" id="JAJSOF020000015">
    <property type="protein sequence ID" value="KAJ4441012.1"/>
    <property type="molecule type" value="Genomic_DNA"/>
</dbReference>
<dbReference type="InterPro" id="IPR036397">
    <property type="entry name" value="RNaseH_sf"/>
</dbReference>
<keyword evidence="3" id="KW-1185">Reference proteome</keyword>
<dbReference type="Gene3D" id="3.30.420.10">
    <property type="entry name" value="Ribonuclease H-like superfamily/Ribonuclease H"/>
    <property type="match status" value="1"/>
</dbReference>
<evidence type="ECO:0000313" key="2">
    <source>
        <dbReference type="EMBL" id="KAJ4441012.1"/>
    </source>
</evidence>
<proteinExistence type="predicted"/>
<organism evidence="2 3">
    <name type="scientific">Periplaneta americana</name>
    <name type="common">American cockroach</name>
    <name type="synonym">Blatta americana</name>
    <dbReference type="NCBI Taxonomy" id="6978"/>
    <lineage>
        <taxon>Eukaryota</taxon>
        <taxon>Metazoa</taxon>
        <taxon>Ecdysozoa</taxon>
        <taxon>Arthropoda</taxon>
        <taxon>Hexapoda</taxon>
        <taxon>Insecta</taxon>
        <taxon>Pterygota</taxon>
        <taxon>Neoptera</taxon>
        <taxon>Polyneoptera</taxon>
        <taxon>Dictyoptera</taxon>
        <taxon>Blattodea</taxon>
        <taxon>Blattoidea</taxon>
        <taxon>Blattidae</taxon>
        <taxon>Blattinae</taxon>
        <taxon>Periplaneta</taxon>
    </lineage>
</organism>
<keyword evidence="1" id="KW-1133">Transmembrane helix</keyword>
<dbReference type="Proteomes" id="UP001148838">
    <property type="component" value="Unassembled WGS sequence"/>
</dbReference>
<evidence type="ECO:0000256" key="1">
    <source>
        <dbReference type="SAM" id="Phobius"/>
    </source>
</evidence>
<gene>
    <name evidence="2" type="ORF">ANN_10861</name>
</gene>